<name>A0AA86NZ56_9EUKA</name>
<reference evidence="1" key="1">
    <citation type="submission" date="2023-06" db="EMBL/GenBank/DDBJ databases">
        <authorList>
            <person name="Kurt Z."/>
        </authorList>
    </citation>
    <scope>NUCLEOTIDE SEQUENCE</scope>
</reference>
<organism evidence="1">
    <name type="scientific">Hexamita inflata</name>
    <dbReference type="NCBI Taxonomy" id="28002"/>
    <lineage>
        <taxon>Eukaryota</taxon>
        <taxon>Metamonada</taxon>
        <taxon>Diplomonadida</taxon>
        <taxon>Hexamitidae</taxon>
        <taxon>Hexamitinae</taxon>
        <taxon>Hexamita</taxon>
    </lineage>
</organism>
<dbReference type="Proteomes" id="UP001642409">
    <property type="component" value="Unassembled WGS sequence"/>
</dbReference>
<dbReference type="AlphaFoldDB" id="A0AA86NZ56"/>
<keyword evidence="3" id="KW-1185">Reference proteome</keyword>
<protein>
    <submittedName>
        <fullName evidence="2">Hypothetical_protein</fullName>
    </submittedName>
</protein>
<reference evidence="2 3" key="2">
    <citation type="submission" date="2024-07" db="EMBL/GenBank/DDBJ databases">
        <authorList>
            <person name="Akdeniz Z."/>
        </authorList>
    </citation>
    <scope>NUCLEOTIDE SEQUENCE [LARGE SCALE GENOMIC DNA]</scope>
</reference>
<dbReference type="EMBL" id="CATOUU010000403">
    <property type="protein sequence ID" value="CAI9928501.1"/>
    <property type="molecule type" value="Genomic_DNA"/>
</dbReference>
<gene>
    <name evidence="1" type="ORF">HINF_LOCUS16146</name>
    <name evidence="2" type="ORF">HINF_LOCUS78107</name>
</gene>
<evidence type="ECO:0000313" key="1">
    <source>
        <dbReference type="EMBL" id="CAI9928501.1"/>
    </source>
</evidence>
<evidence type="ECO:0000313" key="2">
    <source>
        <dbReference type="EMBL" id="CAL6114604.1"/>
    </source>
</evidence>
<sequence length="190" mass="21999">MLVISITNFQQKLKRNDTFREIQQSLYTKISTLTNILPISYQNISLCSDDHRALHDFLLHDLRYIIFPSFEVHNGAHNFKIRSRFEDELENEAKIPDYSNRENVVYLPPENCKQEPNAHQGSNYNGEGSDQELIFGDELGVRFQRVGVLPVQTAGVLGAHTAAGAWDEIAQRQQYRSEDEHSYVKSYYYI</sequence>
<evidence type="ECO:0000313" key="3">
    <source>
        <dbReference type="Proteomes" id="UP001642409"/>
    </source>
</evidence>
<comment type="caution">
    <text evidence="1">The sequence shown here is derived from an EMBL/GenBank/DDBJ whole genome shotgun (WGS) entry which is preliminary data.</text>
</comment>
<proteinExistence type="predicted"/>
<dbReference type="EMBL" id="CAXDID020000807">
    <property type="protein sequence ID" value="CAL6114604.1"/>
    <property type="molecule type" value="Genomic_DNA"/>
</dbReference>
<accession>A0AA86NZ56</accession>